<comment type="caution">
    <text evidence="2">The sequence shown here is derived from an EMBL/GenBank/DDBJ whole genome shotgun (WGS) entry which is preliminary data.</text>
</comment>
<dbReference type="SUPFAM" id="SSF46785">
    <property type="entry name" value="Winged helix' DNA-binding domain"/>
    <property type="match status" value="1"/>
</dbReference>
<dbReference type="PROSITE" id="PS50995">
    <property type="entry name" value="HTH_MARR_2"/>
    <property type="match status" value="1"/>
</dbReference>
<proteinExistence type="predicted"/>
<dbReference type="GO" id="GO:0006950">
    <property type="term" value="P:response to stress"/>
    <property type="evidence" value="ECO:0007669"/>
    <property type="project" value="TreeGrafter"/>
</dbReference>
<evidence type="ECO:0000313" key="3">
    <source>
        <dbReference type="Proteomes" id="UP000256709"/>
    </source>
</evidence>
<sequence>MALLNPETDATGPVSLVALPRAVAVAASTVSHEHVIADGAAEFAAALHELDRQHRKLRTGFADHLGLTHNEYYAFMFVAEQGTTTPKELAATLRFTTGATTAMIDRLENVDLVHRMPNPDDRRSVLIEPTPHGQAQADWVINTFIRIVSDAVGSHDTLSPQQLIESVTHVTATLATATTEIA</sequence>
<dbReference type="GO" id="GO:0003700">
    <property type="term" value="F:DNA-binding transcription factor activity"/>
    <property type="evidence" value="ECO:0007669"/>
    <property type="project" value="InterPro"/>
</dbReference>
<dbReference type="InterPro" id="IPR039422">
    <property type="entry name" value="MarR/SlyA-like"/>
</dbReference>
<dbReference type="PANTHER" id="PTHR33164">
    <property type="entry name" value="TRANSCRIPTIONAL REGULATOR, MARR FAMILY"/>
    <property type="match status" value="1"/>
</dbReference>
<feature type="domain" description="HTH marR-type" evidence="1">
    <location>
        <begin position="40"/>
        <end position="182"/>
    </location>
</feature>
<dbReference type="EMBL" id="NBXA01000032">
    <property type="protein sequence ID" value="RFA07062.1"/>
    <property type="molecule type" value="Genomic_DNA"/>
</dbReference>
<organism evidence="2 3">
    <name type="scientific">Subtercola boreus</name>
    <dbReference type="NCBI Taxonomy" id="120213"/>
    <lineage>
        <taxon>Bacteria</taxon>
        <taxon>Bacillati</taxon>
        <taxon>Actinomycetota</taxon>
        <taxon>Actinomycetes</taxon>
        <taxon>Micrococcales</taxon>
        <taxon>Microbacteriaceae</taxon>
        <taxon>Subtercola</taxon>
    </lineage>
</organism>
<dbReference type="OrthoDB" id="162531at2"/>
<name>A0A3E0VB27_9MICO</name>
<evidence type="ECO:0000313" key="2">
    <source>
        <dbReference type="EMBL" id="RFA07062.1"/>
    </source>
</evidence>
<evidence type="ECO:0000259" key="1">
    <source>
        <dbReference type="PROSITE" id="PS50995"/>
    </source>
</evidence>
<reference evidence="2 3" key="1">
    <citation type="submission" date="2017-04" db="EMBL/GenBank/DDBJ databases">
        <title>Comparative genome analysis of Subtercola boreus.</title>
        <authorList>
            <person name="Cho Y.-J."/>
            <person name="Cho A."/>
            <person name="Kim O.-S."/>
            <person name="Lee J.-I."/>
        </authorList>
    </citation>
    <scope>NUCLEOTIDE SEQUENCE [LARGE SCALE GENOMIC DNA]</scope>
    <source>
        <strain evidence="2 3">P27444</strain>
    </source>
</reference>
<gene>
    <name evidence="2" type="ORF">B7R21_17230</name>
</gene>
<dbReference type="Pfam" id="PF01047">
    <property type="entry name" value="MarR"/>
    <property type="match status" value="1"/>
</dbReference>
<accession>A0A3E0VB27</accession>
<dbReference type="RefSeq" id="WP_116284491.1">
    <property type="nucleotide sequence ID" value="NZ_NBXA01000032.1"/>
</dbReference>
<dbReference type="Gene3D" id="1.10.10.10">
    <property type="entry name" value="Winged helix-like DNA-binding domain superfamily/Winged helix DNA-binding domain"/>
    <property type="match status" value="1"/>
</dbReference>
<dbReference type="Proteomes" id="UP000256709">
    <property type="component" value="Unassembled WGS sequence"/>
</dbReference>
<dbReference type="PANTHER" id="PTHR33164:SF87">
    <property type="entry name" value="MULTIPLE ANTIBIOTIC RESISTANCE PROTEIN MARR"/>
    <property type="match status" value="1"/>
</dbReference>
<dbReference type="PRINTS" id="PR00598">
    <property type="entry name" value="HTHMARR"/>
</dbReference>
<dbReference type="AlphaFoldDB" id="A0A3E0VB27"/>
<dbReference type="InterPro" id="IPR036390">
    <property type="entry name" value="WH_DNA-bd_sf"/>
</dbReference>
<dbReference type="InterPro" id="IPR036388">
    <property type="entry name" value="WH-like_DNA-bd_sf"/>
</dbReference>
<protein>
    <recommendedName>
        <fullName evidence="1">HTH marR-type domain-containing protein</fullName>
    </recommendedName>
</protein>
<dbReference type="InterPro" id="IPR000835">
    <property type="entry name" value="HTH_MarR-typ"/>
</dbReference>
<dbReference type="SMART" id="SM00347">
    <property type="entry name" value="HTH_MARR"/>
    <property type="match status" value="1"/>
</dbReference>